<sequence length="99" mass="11326">MSVAVFLALLALFWAALLLFSRGKMGRPSGLATRRQSPRSGRLPPPAQEDFWLQKLLTVTRNNRGAIERGVTAKRRRFPHASRAELLERVHADYMRDLR</sequence>
<gene>
    <name evidence="2" type="ORF">GCM10010840_31150</name>
</gene>
<dbReference type="RefSeq" id="WP_188973608.1">
    <property type="nucleotide sequence ID" value="NZ_BMOL01000019.1"/>
</dbReference>
<evidence type="ECO:0000313" key="3">
    <source>
        <dbReference type="Proteomes" id="UP000639973"/>
    </source>
</evidence>
<feature type="region of interest" description="Disordered" evidence="1">
    <location>
        <begin position="25"/>
        <end position="47"/>
    </location>
</feature>
<accession>A0ABQ2GEP7</accession>
<reference evidence="3" key="1">
    <citation type="journal article" date="2019" name="Int. J. Syst. Evol. Microbiol.">
        <title>The Global Catalogue of Microorganisms (GCM) 10K type strain sequencing project: providing services to taxonomists for standard genome sequencing and annotation.</title>
        <authorList>
            <consortium name="The Broad Institute Genomics Platform"/>
            <consortium name="The Broad Institute Genome Sequencing Center for Infectious Disease"/>
            <person name="Wu L."/>
            <person name="Ma J."/>
        </authorList>
    </citation>
    <scope>NUCLEOTIDE SEQUENCE [LARGE SCALE GENOMIC DNA]</scope>
    <source>
        <strain evidence="3">JCM 15442</strain>
    </source>
</reference>
<name>A0ABQ2GEP7_9DEIO</name>
<comment type="caution">
    <text evidence="2">The sequence shown here is derived from an EMBL/GenBank/DDBJ whole genome shotgun (WGS) entry which is preliminary data.</text>
</comment>
<dbReference type="EMBL" id="BMOL01000019">
    <property type="protein sequence ID" value="GGL90877.1"/>
    <property type="molecule type" value="Genomic_DNA"/>
</dbReference>
<proteinExistence type="predicted"/>
<dbReference type="Proteomes" id="UP000639973">
    <property type="component" value="Unassembled WGS sequence"/>
</dbReference>
<keyword evidence="3" id="KW-1185">Reference proteome</keyword>
<protein>
    <submittedName>
        <fullName evidence="2">Uncharacterized protein</fullName>
    </submittedName>
</protein>
<organism evidence="2 3">
    <name type="scientific">Deinococcus aerolatus</name>
    <dbReference type="NCBI Taxonomy" id="522487"/>
    <lineage>
        <taxon>Bacteria</taxon>
        <taxon>Thermotogati</taxon>
        <taxon>Deinococcota</taxon>
        <taxon>Deinococci</taxon>
        <taxon>Deinococcales</taxon>
        <taxon>Deinococcaceae</taxon>
        <taxon>Deinococcus</taxon>
    </lineage>
</organism>
<evidence type="ECO:0000313" key="2">
    <source>
        <dbReference type="EMBL" id="GGL90877.1"/>
    </source>
</evidence>
<evidence type="ECO:0000256" key="1">
    <source>
        <dbReference type="SAM" id="MobiDB-lite"/>
    </source>
</evidence>